<accession>A0AAD9FXT6</accession>
<evidence type="ECO:0000313" key="2">
    <source>
        <dbReference type="EMBL" id="KAK1928244.1"/>
    </source>
</evidence>
<gene>
    <name evidence="2" type="ORF">P3T76_016298</name>
</gene>
<proteinExistence type="predicted"/>
<dbReference type="EMBL" id="JASMQC010000090">
    <property type="protein sequence ID" value="KAK1928244.1"/>
    <property type="molecule type" value="Genomic_DNA"/>
</dbReference>
<dbReference type="Proteomes" id="UP001259832">
    <property type="component" value="Unassembled WGS sequence"/>
</dbReference>
<feature type="region of interest" description="Disordered" evidence="1">
    <location>
        <begin position="1"/>
        <end position="65"/>
    </location>
</feature>
<reference evidence="2" key="1">
    <citation type="submission" date="2023-08" db="EMBL/GenBank/DDBJ databases">
        <title>Reference Genome Resource for the Citrus Pathogen Phytophthora citrophthora.</title>
        <authorList>
            <person name="Moller H."/>
            <person name="Coetzee B."/>
            <person name="Rose L.J."/>
            <person name="Van Niekerk J.M."/>
        </authorList>
    </citation>
    <scope>NUCLEOTIDE SEQUENCE</scope>
    <source>
        <strain evidence="2">STE-U-9442</strain>
    </source>
</reference>
<evidence type="ECO:0008006" key="4">
    <source>
        <dbReference type="Google" id="ProtNLM"/>
    </source>
</evidence>
<evidence type="ECO:0000313" key="3">
    <source>
        <dbReference type="Proteomes" id="UP001259832"/>
    </source>
</evidence>
<keyword evidence="3" id="KW-1185">Reference proteome</keyword>
<protein>
    <recommendedName>
        <fullName evidence="4">Myb/SANT-like domain-containing protein</fullName>
    </recommendedName>
</protein>
<organism evidence="2 3">
    <name type="scientific">Phytophthora citrophthora</name>
    <dbReference type="NCBI Taxonomy" id="4793"/>
    <lineage>
        <taxon>Eukaryota</taxon>
        <taxon>Sar</taxon>
        <taxon>Stramenopiles</taxon>
        <taxon>Oomycota</taxon>
        <taxon>Peronosporomycetes</taxon>
        <taxon>Peronosporales</taxon>
        <taxon>Peronosporaceae</taxon>
        <taxon>Phytophthora</taxon>
    </lineage>
</organism>
<comment type="caution">
    <text evidence="2">The sequence shown here is derived from an EMBL/GenBank/DDBJ whole genome shotgun (WGS) entry which is preliminary data.</text>
</comment>
<feature type="compositionally biased region" description="Acidic residues" evidence="1">
    <location>
        <begin position="1"/>
        <end position="12"/>
    </location>
</feature>
<feature type="compositionally biased region" description="Low complexity" evidence="1">
    <location>
        <begin position="35"/>
        <end position="54"/>
    </location>
</feature>
<sequence>MASVEQGEDDAFVPDAEQQRAARHHGASPQQTLAQSQTVTQTRTPTQTQTAAPQKSRPRGKNWTTDEMLKLAQAWRIEAEKPRDNGETTAAFNSEIYNTFKELCGRTTDRSEKAVTDKKNTLPVAYKFIVSFNNNRVTGSTGQGNWFDLPRDRKKEIRAANKTEGRNADMDKAVFDALKNVLGGGGTTTLLSRKLSCRLLRSTNGTIAQHSCSRSTRTYLA</sequence>
<evidence type="ECO:0000256" key="1">
    <source>
        <dbReference type="SAM" id="MobiDB-lite"/>
    </source>
</evidence>
<dbReference type="AlphaFoldDB" id="A0AAD9FXT6"/>
<name>A0AAD9FXT6_9STRA</name>